<dbReference type="SUPFAM" id="SSF81296">
    <property type="entry name" value="E set domains"/>
    <property type="match status" value="1"/>
</dbReference>
<dbReference type="RefSeq" id="WP_006889888.1">
    <property type="nucleotide sequence ID" value="NZ_PTIZ01000003.1"/>
</dbReference>
<reference evidence="8 9" key="1">
    <citation type="submission" date="2018-02" db="EMBL/GenBank/DDBJ databases">
        <title>Subsurface microbial communities from deep shales in Ohio and West Virginia, USA.</title>
        <authorList>
            <person name="Wrighton K."/>
        </authorList>
    </citation>
    <scope>NUCLEOTIDE SEQUENCE [LARGE SCALE GENOMIC DNA]</scope>
    <source>
        <strain evidence="8 9">OWC-DMM</strain>
    </source>
</reference>
<dbReference type="GO" id="GO:0042597">
    <property type="term" value="C:periplasmic space"/>
    <property type="evidence" value="ECO:0007669"/>
    <property type="project" value="UniProtKB-SubCell"/>
</dbReference>
<dbReference type="InterPro" id="IPR014756">
    <property type="entry name" value="Ig_E-set"/>
</dbReference>
<evidence type="ECO:0000256" key="2">
    <source>
        <dbReference type="ARBA" id="ARBA00022723"/>
    </source>
</evidence>
<comment type="similarity">
    <text evidence="5">Belongs to the CopC family.</text>
</comment>
<dbReference type="GO" id="GO:0005507">
    <property type="term" value="F:copper ion binding"/>
    <property type="evidence" value="ECO:0007669"/>
    <property type="project" value="UniProtKB-UniRule"/>
</dbReference>
<feature type="signal peptide" evidence="6">
    <location>
        <begin position="1"/>
        <end position="24"/>
    </location>
</feature>
<protein>
    <recommendedName>
        <fullName evidence="5">Copper resistance protein C</fullName>
    </recommendedName>
</protein>
<evidence type="ECO:0000259" key="7">
    <source>
        <dbReference type="Pfam" id="PF04234"/>
    </source>
</evidence>
<dbReference type="Proteomes" id="UP000240010">
    <property type="component" value="Unassembled WGS sequence"/>
</dbReference>
<dbReference type="Pfam" id="PF04234">
    <property type="entry name" value="CopC"/>
    <property type="match status" value="1"/>
</dbReference>
<dbReference type="Gene3D" id="2.60.40.1220">
    <property type="match status" value="1"/>
</dbReference>
<keyword evidence="3 5" id="KW-0732">Signal</keyword>
<evidence type="ECO:0000256" key="5">
    <source>
        <dbReference type="RuleBase" id="RU369037"/>
    </source>
</evidence>
<sequence>MKKNILMCLLFLTLCQSHWVAAHAVITDYSLKITPIHVNDPAKVELRFNSQIELGLSQIFLVSKGDKHQLLQAVSGDKQGQIIVHIPPLEAGDYALRFKVFAADGHLTEDVIHFSVSK</sequence>
<comment type="subcellular location">
    <subcellularLocation>
        <location evidence="1">Cell envelope</location>
    </subcellularLocation>
    <subcellularLocation>
        <location evidence="5">Periplasm</location>
    </subcellularLocation>
</comment>
<dbReference type="PANTHER" id="PTHR34820:SF4">
    <property type="entry name" value="INNER MEMBRANE PROTEIN YEBZ"/>
    <property type="match status" value="1"/>
</dbReference>
<name>A0A2S6HGT2_9GAMM</name>
<dbReference type="GO" id="GO:0005886">
    <property type="term" value="C:plasma membrane"/>
    <property type="evidence" value="ECO:0007669"/>
    <property type="project" value="TreeGrafter"/>
</dbReference>
<gene>
    <name evidence="8" type="ORF">B0F87_103277</name>
</gene>
<dbReference type="InterPro" id="IPR032694">
    <property type="entry name" value="CopC/D"/>
</dbReference>
<dbReference type="OMA" id="LAWGHAV"/>
<comment type="function">
    <text evidence="5">Involved in copper resistance.</text>
</comment>
<feature type="domain" description="CopC" evidence="7">
    <location>
        <begin position="23"/>
        <end position="116"/>
    </location>
</feature>
<evidence type="ECO:0000256" key="3">
    <source>
        <dbReference type="ARBA" id="ARBA00022729"/>
    </source>
</evidence>
<comment type="caution">
    <text evidence="8">The sequence shown here is derived from an EMBL/GenBank/DDBJ whole genome shotgun (WGS) entry which is preliminary data.</text>
</comment>
<dbReference type="AlphaFoldDB" id="A0A2S6HGT2"/>
<dbReference type="InterPro" id="IPR014755">
    <property type="entry name" value="Cu-Rt/internalin_Ig-like"/>
</dbReference>
<keyword evidence="4 5" id="KW-0186">Copper</keyword>
<dbReference type="GO" id="GO:0006825">
    <property type="term" value="P:copper ion transport"/>
    <property type="evidence" value="ECO:0007669"/>
    <property type="project" value="InterPro"/>
</dbReference>
<feature type="chain" id="PRO_5015782615" description="Copper resistance protein C" evidence="6">
    <location>
        <begin position="25"/>
        <end position="118"/>
    </location>
</feature>
<keyword evidence="5" id="KW-0574">Periplasm</keyword>
<dbReference type="GO" id="GO:0046688">
    <property type="term" value="P:response to copper ion"/>
    <property type="evidence" value="ECO:0007669"/>
    <property type="project" value="UniProtKB-UniRule"/>
</dbReference>
<dbReference type="PANTHER" id="PTHR34820">
    <property type="entry name" value="INNER MEMBRANE PROTEIN YEBZ"/>
    <property type="match status" value="1"/>
</dbReference>
<accession>A0A2S6HGT2</accession>
<evidence type="ECO:0000256" key="4">
    <source>
        <dbReference type="ARBA" id="ARBA00023008"/>
    </source>
</evidence>
<organism evidence="8 9">
    <name type="scientific">Methylobacter tundripaludum</name>
    <dbReference type="NCBI Taxonomy" id="173365"/>
    <lineage>
        <taxon>Bacteria</taxon>
        <taxon>Pseudomonadati</taxon>
        <taxon>Pseudomonadota</taxon>
        <taxon>Gammaproteobacteria</taxon>
        <taxon>Methylococcales</taxon>
        <taxon>Methylococcaceae</taxon>
        <taxon>Methylobacter</taxon>
    </lineage>
</organism>
<evidence type="ECO:0000256" key="6">
    <source>
        <dbReference type="SAM" id="SignalP"/>
    </source>
</evidence>
<dbReference type="GO" id="GO:0030313">
    <property type="term" value="C:cell envelope"/>
    <property type="evidence" value="ECO:0007669"/>
    <property type="project" value="UniProtKB-SubCell"/>
</dbReference>
<evidence type="ECO:0000313" key="8">
    <source>
        <dbReference type="EMBL" id="PPK76670.1"/>
    </source>
</evidence>
<keyword evidence="2 5" id="KW-0479">Metal-binding</keyword>
<dbReference type="InterPro" id="IPR007348">
    <property type="entry name" value="CopC_dom"/>
</dbReference>
<proteinExistence type="inferred from homology"/>
<evidence type="ECO:0000313" key="9">
    <source>
        <dbReference type="Proteomes" id="UP000240010"/>
    </source>
</evidence>
<evidence type="ECO:0000256" key="1">
    <source>
        <dbReference type="ARBA" id="ARBA00004196"/>
    </source>
</evidence>
<dbReference type="EMBL" id="PTIZ01000003">
    <property type="protein sequence ID" value="PPK76670.1"/>
    <property type="molecule type" value="Genomic_DNA"/>
</dbReference>